<dbReference type="InterPro" id="IPR003958">
    <property type="entry name" value="CBFA_NFYB_domain"/>
</dbReference>
<comment type="caution">
    <text evidence="7">The sequence shown here is derived from an EMBL/GenBank/DDBJ whole genome shotgun (WGS) entry which is preliminary data.</text>
</comment>
<accession>A0A1Y2G4V3</accession>
<evidence type="ECO:0000256" key="2">
    <source>
        <dbReference type="ARBA" id="ARBA00023242"/>
    </source>
</evidence>
<dbReference type="PANTHER" id="PTHR46172">
    <property type="entry name" value="DNA POLYMERASE EPSILON SUBUNIT 3"/>
    <property type="match status" value="1"/>
</dbReference>
<dbReference type="InterPro" id="IPR051377">
    <property type="entry name" value="DNA_Pol-Epsilon_Subunit"/>
</dbReference>
<evidence type="ECO:0000256" key="1">
    <source>
        <dbReference type="ARBA" id="ARBA00004123"/>
    </source>
</evidence>
<protein>
    <recommendedName>
        <fullName evidence="3">DNA polymerase epsilon subunit D</fullName>
    </recommendedName>
    <alternativeName>
        <fullName evidence="4">DNA polymerase II subunit D</fullName>
    </alternativeName>
</protein>
<feature type="domain" description="Transcription factor CBF/NF-Y/archaeal histone" evidence="6">
    <location>
        <begin position="30"/>
        <end position="93"/>
    </location>
</feature>
<dbReference type="GO" id="GO:0008623">
    <property type="term" value="C:CHRAC"/>
    <property type="evidence" value="ECO:0007669"/>
    <property type="project" value="TreeGrafter"/>
</dbReference>
<reference evidence="7 8" key="1">
    <citation type="submission" date="2016-07" db="EMBL/GenBank/DDBJ databases">
        <title>Pervasive Adenine N6-methylation of Active Genes in Fungi.</title>
        <authorList>
            <consortium name="DOE Joint Genome Institute"/>
            <person name="Mondo S.J."/>
            <person name="Dannebaum R.O."/>
            <person name="Kuo R.C."/>
            <person name="Labutti K."/>
            <person name="Haridas S."/>
            <person name="Kuo A."/>
            <person name="Salamov A."/>
            <person name="Ahrendt S.R."/>
            <person name="Lipzen A."/>
            <person name="Sullivan W."/>
            <person name="Andreopoulos W.B."/>
            <person name="Clum A."/>
            <person name="Lindquist E."/>
            <person name="Daum C."/>
            <person name="Ramamoorthy G.K."/>
            <person name="Gryganskyi A."/>
            <person name="Culley D."/>
            <person name="Magnuson J.K."/>
            <person name="James T.Y."/>
            <person name="O'Malley M.A."/>
            <person name="Stajich J.E."/>
            <person name="Spatafora J.W."/>
            <person name="Visel A."/>
            <person name="Grigoriev I.V."/>
        </authorList>
    </citation>
    <scope>NUCLEOTIDE SEQUENCE [LARGE SCALE GENOMIC DNA]</scope>
    <source>
        <strain evidence="7 8">62-1032</strain>
    </source>
</reference>
<feature type="compositionally biased region" description="Acidic residues" evidence="5">
    <location>
        <begin position="199"/>
        <end position="238"/>
    </location>
</feature>
<dbReference type="Proteomes" id="UP000193467">
    <property type="component" value="Unassembled WGS sequence"/>
</dbReference>
<dbReference type="GO" id="GO:0031507">
    <property type="term" value="P:heterochromatin formation"/>
    <property type="evidence" value="ECO:0007669"/>
    <property type="project" value="TreeGrafter"/>
</dbReference>
<dbReference type="Gene3D" id="1.10.20.10">
    <property type="entry name" value="Histone, subunit A"/>
    <property type="match status" value="1"/>
</dbReference>
<dbReference type="AlphaFoldDB" id="A0A1Y2G4V3"/>
<organism evidence="7 8">
    <name type="scientific">Leucosporidium creatinivorum</name>
    <dbReference type="NCBI Taxonomy" id="106004"/>
    <lineage>
        <taxon>Eukaryota</taxon>
        <taxon>Fungi</taxon>
        <taxon>Dikarya</taxon>
        <taxon>Basidiomycota</taxon>
        <taxon>Pucciniomycotina</taxon>
        <taxon>Microbotryomycetes</taxon>
        <taxon>Leucosporidiales</taxon>
        <taxon>Leucosporidium</taxon>
    </lineage>
</organism>
<dbReference type="InterPro" id="IPR009072">
    <property type="entry name" value="Histone-fold"/>
</dbReference>
<dbReference type="EMBL" id="MCGR01000001">
    <property type="protein sequence ID" value="ORY92952.1"/>
    <property type="molecule type" value="Genomic_DNA"/>
</dbReference>
<dbReference type="GO" id="GO:0006272">
    <property type="term" value="P:leading strand elongation"/>
    <property type="evidence" value="ECO:0007669"/>
    <property type="project" value="TreeGrafter"/>
</dbReference>
<name>A0A1Y2G4V3_9BASI</name>
<dbReference type="InParanoid" id="A0A1Y2G4V3"/>
<sequence>MPPKKSKAAPVFTASDHADTEGQGLDKFALPRSTVTRIAKQAVPDSAKFEKDIPLALVGGSTIFINYLTSLAHDIAQEKGQKTITATHVLEAVKQLGWDDEKEVVKALKGELKAHRKLAEAKKNGTAPPPKPRAPGARPFGRPPKTATTPAASTSTSTSPAAEKGTLTAEPQPEQQEEDSSMTILRDDGPGSGEREGAEGEEGEGEGEDDEEAYGTNEEDEAEEEGIDEMEEPEEEEREDRVGDGLEDEVTAAVGGEDD</sequence>
<dbReference type="GO" id="GO:0046982">
    <property type="term" value="F:protein heterodimerization activity"/>
    <property type="evidence" value="ECO:0007669"/>
    <property type="project" value="InterPro"/>
</dbReference>
<feature type="compositionally biased region" description="Low complexity" evidence="5">
    <location>
        <begin position="134"/>
        <end position="162"/>
    </location>
</feature>
<comment type="subcellular location">
    <subcellularLocation>
        <location evidence="1">Nucleus</location>
    </subcellularLocation>
</comment>
<dbReference type="PANTHER" id="PTHR46172:SF1">
    <property type="entry name" value="DNA POLYMERASE EPSILON SUBUNIT 3"/>
    <property type="match status" value="1"/>
</dbReference>
<feature type="compositionally biased region" description="Acidic residues" evidence="5">
    <location>
        <begin position="245"/>
        <end position="259"/>
    </location>
</feature>
<dbReference type="GO" id="GO:0031490">
    <property type="term" value="F:chromatin DNA binding"/>
    <property type="evidence" value="ECO:0007669"/>
    <property type="project" value="TreeGrafter"/>
</dbReference>
<evidence type="ECO:0000313" key="8">
    <source>
        <dbReference type="Proteomes" id="UP000193467"/>
    </source>
</evidence>
<evidence type="ECO:0000256" key="3">
    <source>
        <dbReference type="ARBA" id="ARBA00039775"/>
    </source>
</evidence>
<keyword evidence="8" id="KW-1185">Reference proteome</keyword>
<feature type="region of interest" description="Disordered" evidence="5">
    <location>
        <begin position="119"/>
        <end position="259"/>
    </location>
</feature>
<dbReference type="Pfam" id="PF00808">
    <property type="entry name" value="CBFD_NFYB_HMF"/>
    <property type="match status" value="1"/>
</dbReference>
<dbReference type="OrthoDB" id="1707486at2759"/>
<dbReference type="GO" id="GO:0008622">
    <property type="term" value="C:epsilon DNA polymerase complex"/>
    <property type="evidence" value="ECO:0007669"/>
    <property type="project" value="TreeGrafter"/>
</dbReference>
<dbReference type="STRING" id="106004.A0A1Y2G4V3"/>
<evidence type="ECO:0000256" key="4">
    <source>
        <dbReference type="ARBA" id="ARBA00042096"/>
    </source>
</evidence>
<dbReference type="GO" id="GO:0006974">
    <property type="term" value="P:DNA damage response"/>
    <property type="evidence" value="ECO:0007669"/>
    <property type="project" value="TreeGrafter"/>
</dbReference>
<gene>
    <name evidence="7" type="ORF">BCR35DRAFT_349251</name>
</gene>
<feature type="region of interest" description="Disordered" evidence="5">
    <location>
        <begin position="1"/>
        <end position="24"/>
    </location>
</feature>
<evidence type="ECO:0000259" key="6">
    <source>
        <dbReference type="Pfam" id="PF00808"/>
    </source>
</evidence>
<evidence type="ECO:0000256" key="5">
    <source>
        <dbReference type="SAM" id="MobiDB-lite"/>
    </source>
</evidence>
<evidence type="ECO:0000313" key="7">
    <source>
        <dbReference type="EMBL" id="ORY92952.1"/>
    </source>
</evidence>
<keyword evidence="2" id="KW-0539">Nucleus</keyword>
<dbReference type="SUPFAM" id="SSF47113">
    <property type="entry name" value="Histone-fold"/>
    <property type="match status" value="1"/>
</dbReference>
<dbReference type="CDD" id="cd22928">
    <property type="entry name" value="HFD_POLE3_DPB4"/>
    <property type="match status" value="1"/>
</dbReference>
<proteinExistence type="predicted"/>
<feature type="compositionally biased region" description="Basic and acidic residues" evidence="5">
    <location>
        <begin position="185"/>
        <end position="198"/>
    </location>
</feature>